<evidence type="ECO:0000256" key="1">
    <source>
        <dbReference type="ARBA" id="ARBA00009083"/>
    </source>
</evidence>
<dbReference type="Pfam" id="PF00253">
    <property type="entry name" value="Ribosomal_S14"/>
    <property type="match status" value="1"/>
</dbReference>
<proteinExistence type="inferred from homology"/>
<geneLocation type="mitochondrion" evidence="4"/>
<dbReference type="GO" id="GO:0005763">
    <property type="term" value="C:mitochondrial small ribosomal subunit"/>
    <property type="evidence" value="ECO:0007669"/>
    <property type="project" value="TreeGrafter"/>
</dbReference>
<dbReference type="SUPFAM" id="SSF57716">
    <property type="entry name" value="Glucocorticoid receptor-like (DNA-binding domain)"/>
    <property type="match status" value="1"/>
</dbReference>
<evidence type="ECO:0000313" key="4">
    <source>
        <dbReference type="EMBL" id="QBX98541.1"/>
    </source>
</evidence>
<dbReference type="GO" id="GO:0003735">
    <property type="term" value="F:structural constituent of ribosome"/>
    <property type="evidence" value="ECO:0007669"/>
    <property type="project" value="InterPro"/>
</dbReference>
<accession>A0A4D6C4C8</accession>
<protein>
    <submittedName>
        <fullName evidence="4">Ribosomal protein S14</fullName>
    </submittedName>
</protein>
<keyword evidence="3" id="KW-0687">Ribonucleoprotein</keyword>
<dbReference type="PANTHER" id="PTHR19836">
    <property type="entry name" value="30S RIBOSOMAL PROTEIN S14"/>
    <property type="match status" value="1"/>
</dbReference>
<dbReference type="Gene3D" id="1.10.287.1480">
    <property type="match status" value="1"/>
</dbReference>
<keyword evidence="2 4" id="KW-0689">Ribosomal protein</keyword>
<dbReference type="RefSeq" id="YP_009646625.1">
    <property type="nucleotide sequence ID" value="NC_042491.1"/>
</dbReference>
<gene>
    <name evidence="4" type="primary">rps14</name>
</gene>
<reference evidence="4" key="1">
    <citation type="journal article" date="2019" name="Genome Biol. Evol.">
        <title>Tracing the Evolution of the Plastome and Mitogenome in the Chloropicophyceae Uncovered Convergent tRNA Gene Losses and a Variant Plastid Genetic Code.</title>
        <authorList>
            <person name="Turmel M."/>
            <person name="Dos Santos A.L."/>
            <person name="Otis C."/>
            <person name="Sergerie R."/>
            <person name="Lemieux C."/>
        </authorList>
    </citation>
    <scope>NUCLEOTIDE SEQUENCE</scope>
</reference>
<name>A0A4D6C4C8_9CHLO</name>
<dbReference type="EMBL" id="MK086000">
    <property type="protein sequence ID" value="QBX98541.1"/>
    <property type="molecule type" value="Genomic_DNA"/>
</dbReference>
<evidence type="ECO:0000256" key="2">
    <source>
        <dbReference type="ARBA" id="ARBA00022980"/>
    </source>
</evidence>
<comment type="similarity">
    <text evidence="1">Belongs to the universal ribosomal protein uS14 family.</text>
</comment>
<dbReference type="InterPro" id="IPR001209">
    <property type="entry name" value="Ribosomal_uS14"/>
</dbReference>
<dbReference type="PANTHER" id="PTHR19836:SF19">
    <property type="entry name" value="SMALL RIBOSOMAL SUBUNIT PROTEIN US14M"/>
    <property type="match status" value="1"/>
</dbReference>
<dbReference type="GeneID" id="40351498"/>
<keyword evidence="4" id="KW-0496">Mitochondrion</keyword>
<sequence length="97" mass="10917">MHHALRRDRRRRRALRRTEVTRLVWKTLRLTGPGPSALRAQDALSTLGGAGSAGRLRNRCLWTGRGRGVLRAFRLSRMALRDLAARGWLPGLHRASG</sequence>
<organism evidence="4">
    <name type="scientific">Picocystis salinarum</name>
    <dbReference type="NCBI Taxonomy" id="88271"/>
    <lineage>
        <taxon>Eukaryota</taxon>
        <taxon>Viridiplantae</taxon>
        <taxon>Chlorophyta</taxon>
        <taxon>Picocystophyceae</taxon>
        <taxon>Picocystales</taxon>
        <taxon>Picocystaceae</taxon>
        <taxon>Picocystis</taxon>
    </lineage>
</organism>
<dbReference type="AlphaFoldDB" id="A0A4D6C4C8"/>
<dbReference type="PROSITE" id="PS00527">
    <property type="entry name" value="RIBOSOMAL_S14"/>
    <property type="match status" value="1"/>
</dbReference>
<evidence type="ECO:0000256" key="3">
    <source>
        <dbReference type="ARBA" id="ARBA00023274"/>
    </source>
</evidence>
<dbReference type="InterPro" id="IPR018271">
    <property type="entry name" value="Ribosomal_uS14_CS"/>
</dbReference>
<dbReference type="GO" id="GO:0006412">
    <property type="term" value="P:translation"/>
    <property type="evidence" value="ECO:0007669"/>
    <property type="project" value="InterPro"/>
</dbReference>